<feature type="compositionally biased region" description="Basic and acidic residues" evidence="1">
    <location>
        <begin position="559"/>
        <end position="572"/>
    </location>
</feature>
<feature type="compositionally biased region" description="Polar residues" evidence="1">
    <location>
        <begin position="100"/>
        <end position="111"/>
    </location>
</feature>
<accession>A0A813U1B8</accession>
<feature type="compositionally biased region" description="Basic and acidic residues" evidence="1">
    <location>
        <begin position="729"/>
        <end position="738"/>
    </location>
</feature>
<feature type="compositionally biased region" description="Polar residues" evidence="1">
    <location>
        <begin position="542"/>
        <end position="555"/>
    </location>
</feature>
<proteinExistence type="predicted"/>
<evidence type="ECO:0000313" key="3">
    <source>
        <dbReference type="EMBL" id="CAF0819499.1"/>
    </source>
</evidence>
<dbReference type="InterPro" id="IPR027962">
    <property type="entry name" value="ERICH3"/>
</dbReference>
<evidence type="ECO:0000259" key="2">
    <source>
        <dbReference type="Pfam" id="PF15257"/>
    </source>
</evidence>
<feature type="compositionally biased region" description="Polar residues" evidence="1">
    <location>
        <begin position="719"/>
        <end position="728"/>
    </location>
</feature>
<sequence>MSDLKQNSPMFNKYFQDRRIRRYLITAGLINRHGDIIPPTSEQIARARRITQQRIADNSTKQDDDDDEEEQSRNETNRSPRRSRKEKTKNSKPIRRGVSRNLSSIRRSPISTDRKRSPNRAKSAHQRSQDFSRYFINNSARAKSPTKERCRVTMMYYGPQTNFDYDNCWFLPHGDEITVSQQHCGGENLIVFKGHVKPNERFAFDSRRHPDYPFALALYVNGVAKSRISVCCEYKHKRNIPLDGKNGLFGICDVKKVTPCESCQLRQRKKQLQSNNDSFEAKSSRNQKPIVPRVSSERRSSSSSKKQKPDSSRNLVVFKHHSPEISRTPTPPSKEKKVKRPVLPTQIVQDDSIKYAHHPVASQSNDNDESYTSDFDESNDNDLPTLNDRYGRPRISESNSIDDQRRSHNSSRNSRKLGFSDDDDDDDRKTPVPLERNHTFDRSTKSSSTMPKKFDSSEDENNNRPFKIMTGKNKTNNRTRQSPSSIHRKSDPSDDDDDRRTPVPLERNHTFDRSTKISSTMPKKLDSSGDEDNNRPSKIMTGKNNTINHTRQSPPSIHRRSDLSNDEDDHHTSSGRNNNRGHSKKSPPTIQRKSDPSDDENDHRTPIGRNNSRGYSRKSPTITPIKFDSSEDEDNKRFITTVTEKTNNLRQARQLPSTTIQRKSDSPENDNQLSHRKNNNYNHSEDENDHYIPKTSTDRKNITESPQSPLSDASRKSNENNNRFLSTKTTDHETDGRRPFSSSINRNHKESPVRRTSASSSEVPNDTHKNNFDSTFDTKSWFTDESSDQK</sequence>
<dbReference type="Proteomes" id="UP000663860">
    <property type="component" value="Unassembled WGS sequence"/>
</dbReference>
<organism evidence="3 4">
    <name type="scientific">Adineta steineri</name>
    <dbReference type="NCBI Taxonomy" id="433720"/>
    <lineage>
        <taxon>Eukaryota</taxon>
        <taxon>Metazoa</taxon>
        <taxon>Spiralia</taxon>
        <taxon>Gnathifera</taxon>
        <taxon>Rotifera</taxon>
        <taxon>Eurotatoria</taxon>
        <taxon>Bdelloidea</taxon>
        <taxon>Adinetida</taxon>
        <taxon>Adinetidae</taxon>
        <taxon>Adineta</taxon>
    </lineage>
</organism>
<evidence type="ECO:0000313" key="4">
    <source>
        <dbReference type="Proteomes" id="UP000663860"/>
    </source>
</evidence>
<feature type="compositionally biased region" description="Basic and acidic residues" evidence="1">
    <location>
        <begin position="683"/>
        <end position="702"/>
    </location>
</feature>
<feature type="region of interest" description="Disordered" evidence="1">
    <location>
        <begin position="271"/>
        <end position="790"/>
    </location>
</feature>
<feature type="compositionally biased region" description="Polar residues" evidence="1">
    <location>
        <begin position="754"/>
        <end position="764"/>
    </location>
</feature>
<comment type="caution">
    <text evidence="3">The sequence shown here is derived from an EMBL/GenBank/DDBJ whole genome shotgun (WGS) entry which is preliminary data.</text>
</comment>
<feature type="region of interest" description="Disordered" evidence="1">
    <location>
        <begin position="53"/>
        <end position="129"/>
    </location>
</feature>
<feature type="compositionally biased region" description="Basic and acidic residues" evidence="1">
    <location>
        <begin position="427"/>
        <end position="444"/>
    </location>
</feature>
<dbReference type="AlphaFoldDB" id="A0A813U1B8"/>
<feature type="compositionally biased region" description="Polar residues" evidence="1">
    <location>
        <begin position="608"/>
        <end position="622"/>
    </location>
</feature>
<dbReference type="EMBL" id="CAJNOE010000052">
    <property type="protein sequence ID" value="CAF0819499.1"/>
    <property type="molecule type" value="Genomic_DNA"/>
</dbReference>
<feature type="compositionally biased region" description="Polar residues" evidence="1">
    <location>
        <begin position="772"/>
        <end position="784"/>
    </location>
</feature>
<feature type="domain" description="DUF4590" evidence="2">
    <location>
        <begin position="174"/>
        <end position="273"/>
    </location>
</feature>
<feature type="compositionally biased region" description="Basic and acidic residues" evidence="1">
    <location>
        <begin position="488"/>
        <end position="515"/>
    </location>
</feature>
<name>A0A813U1B8_9BILA</name>
<evidence type="ECO:0000256" key="1">
    <source>
        <dbReference type="SAM" id="MobiDB-lite"/>
    </source>
</evidence>
<dbReference type="PANTHER" id="PTHR23034:SF2">
    <property type="entry name" value="GLUTAMATE-RICH PROTEIN 3"/>
    <property type="match status" value="1"/>
</dbReference>
<dbReference type="PANTHER" id="PTHR23034">
    <property type="entry name" value="GLUTAMATE-RICH PROTEIN 3"/>
    <property type="match status" value="1"/>
</dbReference>
<feature type="compositionally biased region" description="Acidic residues" evidence="1">
    <location>
        <begin position="366"/>
        <end position="380"/>
    </location>
</feature>
<feature type="compositionally biased region" description="Polar residues" evidence="1">
    <location>
        <begin position="472"/>
        <end position="485"/>
    </location>
</feature>
<feature type="compositionally biased region" description="Basic and acidic residues" evidence="1">
    <location>
        <begin position="592"/>
        <end position="605"/>
    </location>
</feature>
<feature type="compositionally biased region" description="Basic residues" evidence="1">
    <location>
        <begin position="79"/>
        <end position="98"/>
    </location>
</feature>
<dbReference type="InterPro" id="IPR048257">
    <property type="entry name" value="DUF4590"/>
</dbReference>
<reference evidence="3" key="1">
    <citation type="submission" date="2021-02" db="EMBL/GenBank/DDBJ databases">
        <authorList>
            <person name="Nowell W R."/>
        </authorList>
    </citation>
    <scope>NUCLEOTIDE SEQUENCE</scope>
</reference>
<feature type="compositionally biased region" description="Polar residues" evidence="1">
    <location>
        <begin position="638"/>
        <end position="661"/>
    </location>
</feature>
<gene>
    <name evidence="3" type="ORF">IZO911_LOCUS7919</name>
</gene>
<feature type="compositionally biased region" description="Basic and acidic residues" evidence="1">
    <location>
        <begin position="523"/>
        <end position="535"/>
    </location>
</feature>
<protein>
    <recommendedName>
        <fullName evidence="2">DUF4590 domain-containing protein</fullName>
    </recommendedName>
</protein>
<dbReference type="Pfam" id="PF15257">
    <property type="entry name" value="DUF4590"/>
    <property type="match status" value="1"/>
</dbReference>